<gene>
    <name evidence="1" type="ORF">EJB05_19692</name>
</gene>
<keyword evidence="2" id="KW-1185">Reference proteome</keyword>
<protein>
    <submittedName>
        <fullName evidence="1">Uncharacterized protein</fullName>
    </submittedName>
</protein>
<evidence type="ECO:0000313" key="2">
    <source>
        <dbReference type="Proteomes" id="UP000324897"/>
    </source>
</evidence>
<reference evidence="1 2" key="1">
    <citation type="journal article" date="2019" name="Sci. Rep.">
        <title>A high-quality genome of Eragrostis curvula grass provides insights into Poaceae evolution and supports new strategies to enhance forage quality.</title>
        <authorList>
            <person name="Carballo J."/>
            <person name="Santos B.A.C.M."/>
            <person name="Zappacosta D."/>
            <person name="Garbus I."/>
            <person name="Selva J.P."/>
            <person name="Gallo C.A."/>
            <person name="Diaz A."/>
            <person name="Albertini E."/>
            <person name="Caccamo M."/>
            <person name="Echenique V."/>
        </authorList>
    </citation>
    <scope>NUCLEOTIDE SEQUENCE [LARGE SCALE GENOMIC DNA]</scope>
    <source>
        <strain evidence="2">cv. Victoria</strain>
        <tissue evidence="1">Leaf</tissue>
    </source>
</reference>
<name>A0A5J9UWR0_9POAL</name>
<organism evidence="1 2">
    <name type="scientific">Eragrostis curvula</name>
    <name type="common">weeping love grass</name>
    <dbReference type="NCBI Taxonomy" id="38414"/>
    <lineage>
        <taxon>Eukaryota</taxon>
        <taxon>Viridiplantae</taxon>
        <taxon>Streptophyta</taxon>
        <taxon>Embryophyta</taxon>
        <taxon>Tracheophyta</taxon>
        <taxon>Spermatophyta</taxon>
        <taxon>Magnoliopsida</taxon>
        <taxon>Liliopsida</taxon>
        <taxon>Poales</taxon>
        <taxon>Poaceae</taxon>
        <taxon>PACMAD clade</taxon>
        <taxon>Chloridoideae</taxon>
        <taxon>Eragrostideae</taxon>
        <taxon>Eragrostidinae</taxon>
        <taxon>Eragrostis</taxon>
    </lineage>
</organism>
<dbReference type="Gramene" id="TVU28183">
    <property type="protein sequence ID" value="TVU28183"/>
    <property type="gene ID" value="EJB05_19692"/>
</dbReference>
<feature type="non-terminal residue" evidence="1">
    <location>
        <position position="53"/>
    </location>
</feature>
<sequence length="53" mass="5707">MKNTDPFQARGTDLPLKPPPITLTWGLHLRPNLQLSVGSSVAPQADDASSLRP</sequence>
<feature type="non-terminal residue" evidence="1">
    <location>
        <position position="1"/>
    </location>
</feature>
<comment type="caution">
    <text evidence="1">The sequence shown here is derived from an EMBL/GenBank/DDBJ whole genome shotgun (WGS) entry which is preliminary data.</text>
</comment>
<evidence type="ECO:0000313" key="1">
    <source>
        <dbReference type="EMBL" id="TVU28183.1"/>
    </source>
</evidence>
<dbReference type="Proteomes" id="UP000324897">
    <property type="component" value="Chromosome 1"/>
</dbReference>
<accession>A0A5J9UWR0</accession>
<dbReference type="EMBL" id="RWGY01000011">
    <property type="protein sequence ID" value="TVU28183.1"/>
    <property type="molecule type" value="Genomic_DNA"/>
</dbReference>
<dbReference type="AlphaFoldDB" id="A0A5J9UWR0"/>
<proteinExistence type="predicted"/>